<dbReference type="RefSeq" id="WP_133852824.1">
    <property type="nucleotide sequence ID" value="NZ_SNXZ01000006.1"/>
</dbReference>
<dbReference type="InterPro" id="IPR043917">
    <property type="entry name" value="DUF5753"/>
</dbReference>
<reference evidence="3 4" key="1">
    <citation type="submission" date="2019-03" db="EMBL/GenBank/DDBJ databases">
        <title>Genomic Encyclopedia of Type Strains, Phase IV (KMG-IV): sequencing the most valuable type-strain genomes for metagenomic binning, comparative biology and taxonomic classification.</title>
        <authorList>
            <person name="Goeker M."/>
        </authorList>
    </citation>
    <scope>NUCLEOTIDE SEQUENCE [LARGE SCALE GENOMIC DNA]</scope>
    <source>
        <strain evidence="3 4">DSM 45361</strain>
    </source>
</reference>
<feature type="domain" description="HTH cro/C1-type" evidence="2">
    <location>
        <begin position="26"/>
        <end position="83"/>
    </location>
</feature>
<dbReference type="InterPro" id="IPR001387">
    <property type="entry name" value="Cro/C1-type_HTH"/>
</dbReference>
<organism evidence="3 4">
    <name type="scientific">Labedaea rhizosphaerae</name>
    <dbReference type="NCBI Taxonomy" id="598644"/>
    <lineage>
        <taxon>Bacteria</taxon>
        <taxon>Bacillati</taxon>
        <taxon>Actinomycetota</taxon>
        <taxon>Actinomycetes</taxon>
        <taxon>Pseudonocardiales</taxon>
        <taxon>Pseudonocardiaceae</taxon>
        <taxon>Labedaea</taxon>
    </lineage>
</organism>
<evidence type="ECO:0000256" key="1">
    <source>
        <dbReference type="SAM" id="Coils"/>
    </source>
</evidence>
<comment type="caution">
    <text evidence="3">The sequence shown here is derived from an EMBL/GenBank/DDBJ whole genome shotgun (WGS) entry which is preliminary data.</text>
</comment>
<protein>
    <submittedName>
        <fullName evidence="3">Helix-turn-helix protein</fullName>
    </submittedName>
</protein>
<dbReference type="SMART" id="SM00530">
    <property type="entry name" value="HTH_XRE"/>
    <property type="match status" value="1"/>
</dbReference>
<evidence type="ECO:0000313" key="4">
    <source>
        <dbReference type="Proteomes" id="UP000295444"/>
    </source>
</evidence>
<dbReference type="Gene3D" id="1.10.260.40">
    <property type="entry name" value="lambda repressor-like DNA-binding domains"/>
    <property type="match status" value="1"/>
</dbReference>
<dbReference type="InterPro" id="IPR010982">
    <property type="entry name" value="Lambda_DNA-bd_dom_sf"/>
</dbReference>
<dbReference type="Proteomes" id="UP000295444">
    <property type="component" value="Unassembled WGS sequence"/>
</dbReference>
<dbReference type="AlphaFoldDB" id="A0A4R6S508"/>
<dbReference type="Pfam" id="PF13560">
    <property type="entry name" value="HTH_31"/>
    <property type="match status" value="1"/>
</dbReference>
<feature type="coiled-coil region" evidence="1">
    <location>
        <begin position="19"/>
        <end position="46"/>
    </location>
</feature>
<gene>
    <name evidence="3" type="ORF">EV186_106220</name>
</gene>
<name>A0A4R6S508_LABRH</name>
<dbReference type="OrthoDB" id="2991476at2"/>
<dbReference type="EMBL" id="SNXZ01000006">
    <property type="protein sequence ID" value="TDP93826.1"/>
    <property type="molecule type" value="Genomic_DNA"/>
</dbReference>
<dbReference type="CDD" id="cd00093">
    <property type="entry name" value="HTH_XRE"/>
    <property type="match status" value="1"/>
</dbReference>
<dbReference type="SUPFAM" id="SSF47413">
    <property type="entry name" value="lambda repressor-like DNA-binding domains"/>
    <property type="match status" value="1"/>
</dbReference>
<evidence type="ECO:0000313" key="3">
    <source>
        <dbReference type="EMBL" id="TDP93826.1"/>
    </source>
</evidence>
<dbReference type="PROSITE" id="PS50943">
    <property type="entry name" value="HTH_CROC1"/>
    <property type="match status" value="1"/>
</dbReference>
<dbReference type="GO" id="GO:0003677">
    <property type="term" value="F:DNA binding"/>
    <property type="evidence" value="ECO:0007669"/>
    <property type="project" value="InterPro"/>
</dbReference>
<evidence type="ECO:0000259" key="2">
    <source>
        <dbReference type="PROSITE" id="PS50943"/>
    </source>
</evidence>
<accession>A0A4R6S508</accession>
<dbReference type="Pfam" id="PF19054">
    <property type="entry name" value="DUF5753"/>
    <property type="match status" value="1"/>
</dbReference>
<sequence length="304" mass="33460">MLLPADNPEIKAVARTPKARALGAELRQAREEKGLLLREVAAAIKRDIGVLSRWETGDRTPKPEQVAQILTHLGVGGDRYEEIMTLAYGTGESQWVATTLPEQRQQMAAFVHWEQNATRIVEVAPLLVPGLLQTSEYTRAIMTAAGIETGEIASRVATRIGRREIVTRKKKPAELVVLLGESALRQDIGGTETTIGQLAHLLEMAARPNIELRIVPDGSDWHPGLDGAFAIIESSVATLVRKGRAADSDSIAFVSLLRSVLMLHEDEDVHAYKRAVDRIYPVSLPPEASARFIKDLLKRMEKDT</sequence>
<keyword evidence="4" id="KW-1185">Reference proteome</keyword>
<keyword evidence="1" id="KW-0175">Coiled coil</keyword>
<proteinExistence type="predicted"/>